<proteinExistence type="predicted"/>
<dbReference type="EMBL" id="LR593887">
    <property type="protein sequence ID" value="VTS07782.1"/>
    <property type="molecule type" value="Genomic_DNA"/>
</dbReference>
<accession>A0A6C2YVL7</accession>
<dbReference type="AlphaFoldDB" id="A0A6C2YVL7"/>
<dbReference type="EMBL" id="LR586016">
    <property type="protein sequence ID" value="VIP05213.1"/>
    <property type="molecule type" value="Genomic_DNA"/>
</dbReference>
<reference evidence="1" key="1">
    <citation type="submission" date="2019-04" db="EMBL/GenBank/DDBJ databases">
        <authorList>
            <consortium name="Science for Life Laboratories"/>
        </authorList>
    </citation>
    <scope>NUCLEOTIDE SEQUENCE</scope>
    <source>
        <strain evidence="1">MBLW1</strain>
    </source>
</reference>
<dbReference type="InParanoid" id="A0A6C2YVL7"/>
<keyword evidence="2" id="KW-1185">Reference proteome</keyword>
<dbReference type="Proteomes" id="UP000464378">
    <property type="component" value="Chromosome"/>
</dbReference>
<dbReference type="KEGG" id="tim:GMBLW1_39800"/>
<name>A0A6C2YVL7_9BACT</name>
<evidence type="ECO:0000313" key="1">
    <source>
        <dbReference type="EMBL" id="VIP05213.1"/>
    </source>
</evidence>
<organism evidence="1">
    <name type="scientific">Tuwongella immobilis</name>
    <dbReference type="NCBI Taxonomy" id="692036"/>
    <lineage>
        <taxon>Bacteria</taxon>
        <taxon>Pseudomonadati</taxon>
        <taxon>Planctomycetota</taxon>
        <taxon>Planctomycetia</taxon>
        <taxon>Gemmatales</taxon>
        <taxon>Gemmataceae</taxon>
        <taxon>Tuwongella</taxon>
    </lineage>
</organism>
<gene>
    <name evidence="1" type="ORF">GMBLW1_39800</name>
</gene>
<sequence>MLSNLKHDERKGASIRPQIFVCGNMPSFLANASRERSLQFGHRFLSVEMRSVANGSCGDDPASIRPQIFVCGNEILTKTGVSRWLELQFGHRFLSVEMEAETGFTLLRRRASIRPQIFVCGNDIQFSVFGEWLTVLQFGHRFLSVEIPDPVRSYGPQNGLQFGHRFLSVEMGFAFRTSSAMADVASIRPQIFVCGNVTKQPRPSATSMSLQFGHRFLSVEILRRGECVVPECPRFNSATDFCLWKCATGYIALDKNSEVASIRPQIFVCGN</sequence>
<evidence type="ECO:0000313" key="2">
    <source>
        <dbReference type="Proteomes" id="UP000464378"/>
    </source>
</evidence>
<protein>
    <submittedName>
        <fullName evidence="1">Uncharacterized protein</fullName>
    </submittedName>
</protein>